<sequence length="41" mass="4705">MLEIIILKKHAYLQKNGYTPAIKVRGQYGRKLYIPIGSESI</sequence>
<dbReference type="EMBL" id="LRPN01000067">
    <property type="protein sequence ID" value="KWZ81837.1"/>
    <property type="molecule type" value="Genomic_DNA"/>
</dbReference>
<comment type="caution">
    <text evidence="1">The sequence shown here is derived from an EMBL/GenBank/DDBJ whole genome shotgun (WGS) entry which is preliminary data.</text>
</comment>
<gene>
    <name evidence="1" type="ORF">HMPREF3213_01850</name>
</gene>
<dbReference type="Proteomes" id="UP000070376">
    <property type="component" value="Unassembled WGS sequence"/>
</dbReference>
<accession>A0A133KQN6</accession>
<evidence type="ECO:0000313" key="1">
    <source>
        <dbReference type="EMBL" id="KWZ81837.1"/>
    </source>
</evidence>
<dbReference type="AlphaFoldDB" id="A0A133KQN6"/>
<proteinExistence type="predicted"/>
<name>A0A133KQN6_HEYCO</name>
<organism evidence="1 2">
    <name type="scientific">Heyndrickxia coagulans</name>
    <name type="common">Weizmannia coagulans</name>
    <dbReference type="NCBI Taxonomy" id="1398"/>
    <lineage>
        <taxon>Bacteria</taxon>
        <taxon>Bacillati</taxon>
        <taxon>Bacillota</taxon>
        <taxon>Bacilli</taxon>
        <taxon>Bacillales</taxon>
        <taxon>Bacillaceae</taxon>
        <taxon>Heyndrickxia</taxon>
    </lineage>
</organism>
<reference evidence="2" key="1">
    <citation type="submission" date="2016-01" db="EMBL/GenBank/DDBJ databases">
        <authorList>
            <person name="Mitreva M."/>
            <person name="Pepin K.H."/>
            <person name="Mihindukulasuriya K.A."/>
            <person name="Fulton R."/>
            <person name="Fronick C."/>
            <person name="O'Laughlin M."/>
            <person name="Miner T."/>
            <person name="Herter B."/>
            <person name="Rosa B.A."/>
            <person name="Cordes M."/>
            <person name="Tomlinson C."/>
            <person name="Wollam A."/>
            <person name="Palsikar V.B."/>
            <person name="Mardis E.R."/>
            <person name="Wilson R.K."/>
        </authorList>
    </citation>
    <scope>NUCLEOTIDE SEQUENCE [LARGE SCALE GENOMIC DNA]</scope>
    <source>
        <strain evidence="2">GED7749B</strain>
    </source>
</reference>
<dbReference type="PATRIC" id="fig|1398.22.peg.1853"/>
<protein>
    <submittedName>
        <fullName evidence="1">Uncharacterized protein</fullName>
    </submittedName>
</protein>
<evidence type="ECO:0000313" key="2">
    <source>
        <dbReference type="Proteomes" id="UP000070376"/>
    </source>
</evidence>